<protein>
    <recommendedName>
        <fullName evidence="4">ParB/Sulfiredoxin domain-containing protein</fullName>
    </recommendedName>
</protein>
<accession>A0AAU9CYC2</accession>
<dbReference type="SUPFAM" id="SSF110849">
    <property type="entry name" value="ParB/Sulfiredoxin"/>
    <property type="match status" value="1"/>
</dbReference>
<evidence type="ECO:0000313" key="2">
    <source>
        <dbReference type="EMBL" id="BDD11957.1"/>
    </source>
</evidence>
<evidence type="ECO:0008006" key="4">
    <source>
        <dbReference type="Google" id="ProtNLM"/>
    </source>
</evidence>
<keyword evidence="2" id="KW-0614">Plasmid</keyword>
<reference evidence="2 3" key="1">
    <citation type="submission" date="2021-12" db="EMBL/GenBank/DDBJ databases">
        <title>Genome sequencing of bacteria with rrn-lacking chromosome and rrn-plasmid.</title>
        <authorList>
            <person name="Anda M."/>
            <person name="Iwasaki W."/>
        </authorList>
    </citation>
    <scope>NUCLEOTIDE SEQUENCE [LARGE SCALE GENOMIC DNA]</scope>
    <source>
        <strain evidence="2 3">DSM 100852</strain>
        <plasmid evidence="2 3">pFA2</plasmid>
    </source>
</reference>
<dbReference type="RefSeq" id="WP_338395110.1">
    <property type="nucleotide sequence ID" value="NZ_AP025316.1"/>
</dbReference>
<dbReference type="Gene3D" id="3.90.1530.10">
    <property type="entry name" value="Conserved hypothetical protein from pyrococcus furiosus pfu- 392566-001, ParB domain"/>
    <property type="match status" value="1"/>
</dbReference>
<evidence type="ECO:0000256" key="1">
    <source>
        <dbReference type="SAM" id="MobiDB-lite"/>
    </source>
</evidence>
<name>A0AAU9CYC2_9BACT</name>
<evidence type="ECO:0000313" key="3">
    <source>
        <dbReference type="Proteomes" id="UP001348817"/>
    </source>
</evidence>
<organism evidence="2 3">
    <name type="scientific">Fulvitalea axinellae</name>
    <dbReference type="NCBI Taxonomy" id="1182444"/>
    <lineage>
        <taxon>Bacteria</taxon>
        <taxon>Pseudomonadati</taxon>
        <taxon>Bacteroidota</taxon>
        <taxon>Cytophagia</taxon>
        <taxon>Cytophagales</taxon>
        <taxon>Persicobacteraceae</taxon>
        <taxon>Fulvitalea</taxon>
    </lineage>
</organism>
<dbReference type="Proteomes" id="UP001348817">
    <property type="component" value="Plasmid pFA2"/>
</dbReference>
<proteinExistence type="predicted"/>
<dbReference type="KEGG" id="fax:FUAX_43890"/>
<gene>
    <name evidence="2" type="ORF">FUAX_43890</name>
</gene>
<sequence>MAMKFNKSKVKTKQQNNFVNAVGMSGGRRFTAENTHFVILPELQDLLPRLSKQEKRKLEDNVVREGIIDPLSVWKRPKEAPVLLDGHNRFEIAQRHGLDFPVKELEFDGVDSVKRYMIDLQMGKRNLVKWQVSFFRGLKYAGLKNGAGGERAGAGRKSKSQNETLNNETTTESKSHFETLNNDGDLLTRTASEFGVSRATLNRDYHFYLGVETLPEGLKEMFKARKVKLAKQFVEAIGQDSQKKEPSITDVKSFLSGKITIEEDNAEESDREWLAEFQDGVTSEKKAKPYKQIRPSSFLKSEQRKVEKMLEFESGKNLNKIKDVYLLMAKMIEDHIQDE</sequence>
<dbReference type="AlphaFoldDB" id="A0AAU9CYC2"/>
<dbReference type="EMBL" id="AP025316">
    <property type="protein sequence ID" value="BDD11957.1"/>
    <property type="molecule type" value="Genomic_DNA"/>
</dbReference>
<feature type="region of interest" description="Disordered" evidence="1">
    <location>
        <begin position="146"/>
        <end position="181"/>
    </location>
</feature>
<keyword evidence="3" id="KW-1185">Reference proteome</keyword>
<geneLocation type="plasmid" evidence="2 3">
    <name>pFA2</name>
</geneLocation>
<dbReference type="InterPro" id="IPR036086">
    <property type="entry name" value="ParB/Sulfiredoxin_sf"/>
</dbReference>